<organism evidence="1 2">
    <name type="scientific">Flavobacterium micromati</name>
    <dbReference type="NCBI Taxonomy" id="229205"/>
    <lineage>
        <taxon>Bacteria</taxon>
        <taxon>Pseudomonadati</taxon>
        <taxon>Bacteroidota</taxon>
        <taxon>Flavobacteriia</taxon>
        <taxon>Flavobacteriales</taxon>
        <taxon>Flavobacteriaceae</taxon>
        <taxon>Flavobacterium</taxon>
    </lineage>
</organism>
<protein>
    <recommendedName>
        <fullName evidence="3">DUF4393 domain-containing protein</fullName>
    </recommendedName>
</protein>
<gene>
    <name evidence="1" type="ORF">SAMN05444372_112106</name>
</gene>
<dbReference type="OrthoDB" id="1347735at2"/>
<dbReference type="InterPro" id="IPR025506">
    <property type="entry name" value="Abi_alpha"/>
</dbReference>
<proteinExistence type="predicted"/>
<evidence type="ECO:0008006" key="3">
    <source>
        <dbReference type="Google" id="ProtNLM"/>
    </source>
</evidence>
<name>A0A1M5P8Z8_9FLAO</name>
<reference evidence="2" key="1">
    <citation type="submission" date="2016-11" db="EMBL/GenBank/DDBJ databases">
        <authorList>
            <person name="Varghese N."/>
            <person name="Submissions S."/>
        </authorList>
    </citation>
    <scope>NUCLEOTIDE SEQUENCE [LARGE SCALE GENOMIC DNA]</scope>
    <source>
        <strain evidence="2">DSM 17659</strain>
    </source>
</reference>
<evidence type="ECO:0000313" key="2">
    <source>
        <dbReference type="Proteomes" id="UP000184020"/>
    </source>
</evidence>
<dbReference type="Proteomes" id="UP000184020">
    <property type="component" value="Unassembled WGS sequence"/>
</dbReference>
<accession>A0A1M5P8Z8</accession>
<dbReference type="AlphaFoldDB" id="A0A1M5P8Z8"/>
<keyword evidence="2" id="KW-1185">Reference proteome</keyword>
<dbReference type="Pfam" id="PF14337">
    <property type="entry name" value="Abi_alpha"/>
    <property type="match status" value="1"/>
</dbReference>
<dbReference type="EMBL" id="FQWF01000012">
    <property type="protein sequence ID" value="SHG98177.1"/>
    <property type="molecule type" value="Genomic_DNA"/>
</dbReference>
<evidence type="ECO:0000313" key="1">
    <source>
        <dbReference type="EMBL" id="SHG98177.1"/>
    </source>
</evidence>
<dbReference type="RefSeq" id="WP_073021234.1">
    <property type="nucleotide sequence ID" value="NZ_FQWF01000012.1"/>
</dbReference>
<sequence length="240" mass="27983">MIKDEIRSLIPVDKVYVDALSPAMKQIGKSLESVAKTSRFLLAPFEYLAKQHDRWERYLEKVSERVDKENLIEGHPQIVIPTLEGLSLTYENTLLSELFINLLAISIDKSKQDLAHPAFPSIIKQLSRDEAVILFYLKHKNYKIKQKSDYNEEKNQFKNKETLCEEFPMEKLDFPQNIWMNMNHLNSLNLAGTWQVGQQEVIYDKATKRQIGVFINSERRLMEFGELFANACIPNDFIEL</sequence>